<feature type="region of interest" description="Disordered" evidence="1">
    <location>
        <begin position="1"/>
        <end position="45"/>
    </location>
</feature>
<evidence type="ECO:0000256" key="1">
    <source>
        <dbReference type="SAM" id="MobiDB-lite"/>
    </source>
</evidence>
<reference evidence="3 4" key="1">
    <citation type="journal article" date="2018" name="New Phytol.">
        <title>Phylogenomics of Endogonaceae and evolution of mycorrhizas within Mucoromycota.</title>
        <authorList>
            <person name="Chang Y."/>
            <person name="Desiro A."/>
            <person name="Na H."/>
            <person name="Sandor L."/>
            <person name="Lipzen A."/>
            <person name="Clum A."/>
            <person name="Barry K."/>
            <person name="Grigoriev I.V."/>
            <person name="Martin F.M."/>
            <person name="Stajich J.E."/>
            <person name="Smith M.E."/>
            <person name="Bonito G."/>
            <person name="Spatafora J.W."/>
        </authorList>
    </citation>
    <scope>NUCLEOTIDE SEQUENCE [LARGE SCALE GENOMIC DNA]</scope>
    <source>
        <strain evidence="3 4">GMNB39</strain>
    </source>
</reference>
<dbReference type="EMBL" id="RBNI01002355">
    <property type="protein sequence ID" value="RUP49374.1"/>
    <property type="molecule type" value="Genomic_DNA"/>
</dbReference>
<evidence type="ECO:0000313" key="3">
    <source>
        <dbReference type="EMBL" id="RUP49374.1"/>
    </source>
</evidence>
<feature type="region of interest" description="Disordered" evidence="1">
    <location>
        <begin position="92"/>
        <end position="142"/>
    </location>
</feature>
<sequence length="285" mass="30575">MYKSGGDRQKSDSILPRYRHRHGFPSNTLLPSKHPPSESSLHSGPPTLHFSHFVYPLSRTLSPDPVPPPPPRSLSSTNSASLTVTLLTIESLGRPLPSDDGPRNWPTGSRDAVSSPPAPPTPAPPIPARPRPRFPPRLPSSPSADLPFPLPLPLPFPSLGISVAPLESAGVDAEDDLTLASGAGEAIIQLFLTPPAIMSAVWFVIFFRTSSLIFLAVTPGPISFSFRLFLGLPSVPSSPAPVPPPAPSPSPMAARFWRSLRASRRRRSSSRSTRSTANNCFLMSE</sequence>
<gene>
    <name evidence="3" type="ORF">BC936DRAFT_142672</name>
</gene>
<keyword evidence="4" id="KW-1185">Reference proteome</keyword>
<feature type="compositionally biased region" description="Basic and acidic residues" evidence="1">
    <location>
        <begin position="1"/>
        <end position="11"/>
    </location>
</feature>
<keyword evidence="2" id="KW-1133">Transmembrane helix</keyword>
<evidence type="ECO:0000256" key="2">
    <source>
        <dbReference type="SAM" id="Phobius"/>
    </source>
</evidence>
<organism evidence="3 4">
    <name type="scientific">Jimgerdemannia flammicorona</name>
    <dbReference type="NCBI Taxonomy" id="994334"/>
    <lineage>
        <taxon>Eukaryota</taxon>
        <taxon>Fungi</taxon>
        <taxon>Fungi incertae sedis</taxon>
        <taxon>Mucoromycota</taxon>
        <taxon>Mucoromycotina</taxon>
        <taxon>Endogonomycetes</taxon>
        <taxon>Endogonales</taxon>
        <taxon>Endogonaceae</taxon>
        <taxon>Jimgerdemannia</taxon>
    </lineage>
</organism>
<feature type="compositionally biased region" description="Pro residues" evidence="1">
    <location>
        <begin position="116"/>
        <end position="139"/>
    </location>
</feature>
<comment type="caution">
    <text evidence="3">The sequence shown here is derived from an EMBL/GenBank/DDBJ whole genome shotgun (WGS) entry which is preliminary data.</text>
</comment>
<feature type="region of interest" description="Disordered" evidence="1">
    <location>
        <begin position="61"/>
        <end position="80"/>
    </location>
</feature>
<evidence type="ECO:0000313" key="4">
    <source>
        <dbReference type="Proteomes" id="UP000268093"/>
    </source>
</evidence>
<dbReference type="Proteomes" id="UP000268093">
    <property type="component" value="Unassembled WGS sequence"/>
</dbReference>
<keyword evidence="2" id="KW-0472">Membrane</keyword>
<dbReference type="AlphaFoldDB" id="A0A433DEY8"/>
<keyword evidence="2" id="KW-0812">Transmembrane</keyword>
<proteinExistence type="predicted"/>
<accession>A0A433DEY8</accession>
<protein>
    <submittedName>
        <fullName evidence="3">Uncharacterized protein</fullName>
    </submittedName>
</protein>
<name>A0A433DEY8_9FUNG</name>
<feature type="transmembrane region" description="Helical" evidence="2">
    <location>
        <begin position="196"/>
        <end position="217"/>
    </location>
</feature>